<dbReference type="EMBL" id="JACPRF010000328">
    <property type="protein sequence ID" value="MBI2877336.1"/>
    <property type="molecule type" value="Genomic_DNA"/>
</dbReference>
<keyword evidence="4 5" id="KW-0472">Membrane</keyword>
<evidence type="ECO:0000259" key="7">
    <source>
        <dbReference type="Pfam" id="PF00361"/>
    </source>
</evidence>
<keyword evidence="2 5" id="KW-0812">Transmembrane</keyword>
<feature type="transmembrane region" description="Helical" evidence="5">
    <location>
        <begin position="253"/>
        <end position="270"/>
    </location>
</feature>
<gene>
    <name evidence="5" type="primary">nuoN</name>
    <name evidence="8" type="ORF">HYY20_10685</name>
</gene>
<keyword evidence="5" id="KW-1278">Translocase</keyword>
<evidence type="ECO:0000313" key="8">
    <source>
        <dbReference type="EMBL" id="MBI2877336.1"/>
    </source>
</evidence>
<comment type="caution">
    <text evidence="8">The sequence shown here is derived from an EMBL/GenBank/DDBJ whole genome shotgun (WGS) entry which is preliminary data.</text>
</comment>
<dbReference type="InterPro" id="IPR001750">
    <property type="entry name" value="ND/Mrp_TM"/>
</dbReference>
<dbReference type="PRINTS" id="PR01434">
    <property type="entry name" value="NADHDHGNASE5"/>
</dbReference>
<keyword evidence="5" id="KW-0830">Ubiquinone</keyword>
<feature type="transmembrane region" description="Helical" evidence="5">
    <location>
        <begin position="330"/>
        <end position="351"/>
    </location>
</feature>
<name>A0A932CQD5_UNCTE</name>
<feature type="transmembrane region" description="Helical" evidence="5">
    <location>
        <begin position="397"/>
        <end position="427"/>
    </location>
</feature>
<dbReference type="GO" id="GO:0012505">
    <property type="term" value="C:endomembrane system"/>
    <property type="evidence" value="ECO:0007669"/>
    <property type="project" value="UniProtKB-SubCell"/>
</dbReference>
<reference evidence="8" key="1">
    <citation type="submission" date="2020-07" db="EMBL/GenBank/DDBJ databases">
        <title>Huge and variable diversity of episymbiotic CPR bacteria and DPANN archaea in groundwater ecosystems.</title>
        <authorList>
            <person name="He C.Y."/>
            <person name="Keren R."/>
            <person name="Whittaker M."/>
            <person name="Farag I.F."/>
            <person name="Doudna J."/>
            <person name="Cate J.H.D."/>
            <person name="Banfield J.F."/>
        </authorList>
    </citation>
    <scope>NUCLEOTIDE SEQUENCE</scope>
    <source>
        <strain evidence="8">NC_groundwater_672_Ag_B-0.1um_62_36</strain>
    </source>
</reference>
<sequence>MNISLPAISSIAPELILAAWVCGVILIDLFIPKEQKHYVGILSLVGLTLTFLASWSLYLQGETLSLFGGMMALDSLALYFKMVFVVIVMLTIAISLKYLPLEEINLGEYYGMLLFATLGMILMAASTDLITIYLSLELMSLSIYILAGFIKRDPRSIEAALKYFLLGAFSSGILLYGMALVYGLTGSTNLSAIGDYFARHDLANDLTALLAMVLLIAGFAFKIAAVPFHMWAPDVYEGAPTPVTAFMSVGPKAAAFVALMRIFLVAMVAVRPHWDAIFWGLAVLSMTIGNVVAIVQTNLKRMLAYSSIAHAGYVLIGIIAGNQIGYASVLLYMLVYVFMNVGAFSMIILLCTKSGKGDQITDFTGLARSNPWAAAAFVVFFLSLAGIPPTGGFVGKLYIFAAAIQANYVGLAIIGVLNSAISLYYYFRVVMAMYMEEPSGPLALSAHPVLIVALSVMVLATLFLGLYPGPFIDAAMYSMGPLLPKGGFIASHF</sequence>
<feature type="transmembrane region" description="Helical" evidence="5">
    <location>
        <begin position="38"/>
        <end position="58"/>
    </location>
</feature>
<dbReference type="InterPro" id="IPR010096">
    <property type="entry name" value="NADH-Q_OxRdtase_suN/2"/>
</dbReference>
<feature type="transmembrane region" description="Helical" evidence="5">
    <location>
        <begin position="106"/>
        <end position="124"/>
    </location>
</feature>
<feature type="transmembrane region" description="Helical" evidence="5">
    <location>
        <begin position="130"/>
        <end position="151"/>
    </location>
</feature>
<keyword evidence="3 5" id="KW-1133">Transmembrane helix</keyword>
<dbReference type="EC" id="7.1.1.-" evidence="5"/>
<comment type="similarity">
    <text evidence="5">Belongs to the complex I subunit 2 family.</text>
</comment>
<keyword evidence="5" id="KW-0874">Quinone</keyword>
<dbReference type="HAMAP" id="MF_00445">
    <property type="entry name" value="NDH1_NuoN_1"/>
    <property type="match status" value="1"/>
</dbReference>
<accession>A0A932CQD5</accession>
<dbReference type="GO" id="GO:0005886">
    <property type="term" value="C:plasma membrane"/>
    <property type="evidence" value="ECO:0007669"/>
    <property type="project" value="UniProtKB-SubCell"/>
</dbReference>
<feature type="transmembrane region" description="Helical" evidence="5">
    <location>
        <begin position="78"/>
        <end position="99"/>
    </location>
</feature>
<organism evidence="8 9">
    <name type="scientific">Tectimicrobiota bacterium</name>
    <dbReference type="NCBI Taxonomy" id="2528274"/>
    <lineage>
        <taxon>Bacteria</taxon>
        <taxon>Pseudomonadati</taxon>
        <taxon>Nitrospinota/Tectimicrobiota group</taxon>
        <taxon>Candidatus Tectimicrobiota</taxon>
    </lineage>
</organism>
<evidence type="ECO:0000256" key="6">
    <source>
        <dbReference type="RuleBase" id="RU000320"/>
    </source>
</evidence>
<feature type="transmembrane region" description="Helical" evidence="5">
    <location>
        <begin position="276"/>
        <end position="295"/>
    </location>
</feature>
<feature type="domain" description="NADH:quinone oxidoreductase/Mrp antiporter transmembrane" evidence="7">
    <location>
        <begin position="126"/>
        <end position="422"/>
    </location>
</feature>
<dbReference type="AlphaFoldDB" id="A0A932CQD5"/>
<dbReference type="Proteomes" id="UP000769766">
    <property type="component" value="Unassembled WGS sequence"/>
</dbReference>
<evidence type="ECO:0000256" key="3">
    <source>
        <dbReference type="ARBA" id="ARBA00022989"/>
    </source>
</evidence>
<evidence type="ECO:0000256" key="5">
    <source>
        <dbReference type="HAMAP-Rule" id="MF_00445"/>
    </source>
</evidence>
<keyword evidence="5" id="KW-0813">Transport</keyword>
<evidence type="ECO:0000256" key="2">
    <source>
        <dbReference type="ARBA" id="ARBA00022692"/>
    </source>
</evidence>
<dbReference type="PANTHER" id="PTHR22773">
    <property type="entry name" value="NADH DEHYDROGENASE"/>
    <property type="match status" value="1"/>
</dbReference>
<evidence type="ECO:0000256" key="4">
    <source>
        <dbReference type="ARBA" id="ARBA00023136"/>
    </source>
</evidence>
<feature type="transmembrane region" description="Helical" evidence="5">
    <location>
        <begin position="372"/>
        <end position="391"/>
    </location>
</feature>
<dbReference type="GO" id="GO:0008137">
    <property type="term" value="F:NADH dehydrogenase (ubiquinone) activity"/>
    <property type="evidence" value="ECO:0007669"/>
    <property type="project" value="InterPro"/>
</dbReference>
<dbReference type="NCBIfam" id="TIGR01770">
    <property type="entry name" value="NDH_I_N"/>
    <property type="match status" value="1"/>
</dbReference>
<protein>
    <recommendedName>
        <fullName evidence="5">NADH-quinone oxidoreductase subunit N</fullName>
        <ecNumber evidence="5">7.1.1.-</ecNumber>
    </recommendedName>
    <alternativeName>
        <fullName evidence="5">NADH dehydrogenase I subunit N</fullName>
    </alternativeName>
    <alternativeName>
        <fullName evidence="5">NDH-1 subunit N</fullName>
    </alternativeName>
</protein>
<feature type="transmembrane region" description="Helical" evidence="5">
    <location>
        <begin position="12"/>
        <end position="31"/>
    </location>
</feature>
<dbReference type="GO" id="GO:0050136">
    <property type="term" value="F:NADH dehydrogenase (quinone) (non-electrogenic) activity"/>
    <property type="evidence" value="ECO:0007669"/>
    <property type="project" value="UniProtKB-UniRule"/>
</dbReference>
<dbReference type="GO" id="GO:0048038">
    <property type="term" value="F:quinone binding"/>
    <property type="evidence" value="ECO:0007669"/>
    <property type="project" value="UniProtKB-KW"/>
</dbReference>
<comment type="subcellular location">
    <subcellularLocation>
        <location evidence="5">Cell membrane</location>
        <topology evidence="5">Multi-pass membrane protein</topology>
    </subcellularLocation>
    <subcellularLocation>
        <location evidence="1">Endomembrane system</location>
        <topology evidence="1">Multi-pass membrane protein</topology>
    </subcellularLocation>
    <subcellularLocation>
        <location evidence="6">Membrane</location>
        <topology evidence="6">Multi-pass membrane protein</topology>
    </subcellularLocation>
</comment>
<evidence type="ECO:0000256" key="1">
    <source>
        <dbReference type="ARBA" id="ARBA00004127"/>
    </source>
</evidence>
<dbReference type="Pfam" id="PF00361">
    <property type="entry name" value="Proton_antipo_M"/>
    <property type="match status" value="1"/>
</dbReference>
<comment type="function">
    <text evidence="5">NDH-1 shuttles electrons from NADH, via FMN and iron-sulfur (Fe-S) centers, to quinones in the respiratory chain. The immediate electron acceptor for the enzyme in this species is believed to be ubiquinone. Couples the redox reaction to proton translocation (for every two electrons transferred, four hydrogen ions are translocated across the cytoplasmic membrane), and thus conserves the redox energy in a proton gradient.</text>
</comment>
<proteinExistence type="inferred from homology"/>
<feature type="transmembrane region" description="Helical" evidence="5">
    <location>
        <begin position="206"/>
        <end position="232"/>
    </location>
</feature>
<dbReference type="GO" id="GO:0042773">
    <property type="term" value="P:ATP synthesis coupled electron transport"/>
    <property type="evidence" value="ECO:0007669"/>
    <property type="project" value="InterPro"/>
</dbReference>
<keyword evidence="5" id="KW-1003">Cell membrane</keyword>
<keyword evidence="5" id="KW-0520">NAD</keyword>
<feature type="transmembrane region" description="Helical" evidence="5">
    <location>
        <begin position="302"/>
        <end position="324"/>
    </location>
</feature>
<evidence type="ECO:0000313" key="9">
    <source>
        <dbReference type="Proteomes" id="UP000769766"/>
    </source>
</evidence>
<comment type="subunit">
    <text evidence="5">NDH-1 is composed of 14 different subunits. Subunits NuoA, H, J, K, L, M, N constitute the membrane sector of the complex.</text>
</comment>
<feature type="transmembrane region" description="Helical" evidence="5">
    <location>
        <begin position="448"/>
        <end position="467"/>
    </location>
</feature>
<comment type="catalytic activity">
    <reaction evidence="5">
        <text>a quinone + NADH + 5 H(+)(in) = a quinol + NAD(+) + 4 H(+)(out)</text>
        <dbReference type="Rhea" id="RHEA:57888"/>
        <dbReference type="ChEBI" id="CHEBI:15378"/>
        <dbReference type="ChEBI" id="CHEBI:24646"/>
        <dbReference type="ChEBI" id="CHEBI:57540"/>
        <dbReference type="ChEBI" id="CHEBI:57945"/>
        <dbReference type="ChEBI" id="CHEBI:132124"/>
    </reaction>
</comment>
<feature type="transmembrane region" description="Helical" evidence="5">
    <location>
        <begin position="163"/>
        <end position="186"/>
    </location>
</feature>